<dbReference type="GO" id="GO:0008236">
    <property type="term" value="F:serine-type peptidase activity"/>
    <property type="evidence" value="ECO:0007669"/>
    <property type="project" value="UniProtKB-KW"/>
</dbReference>
<evidence type="ECO:0000256" key="4">
    <source>
        <dbReference type="ARBA" id="ARBA00022825"/>
    </source>
</evidence>
<dbReference type="Pfam" id="PF03575">
    <property type="entry name" value="Peptidase_S51"/>
    <property type="match status" value="1"/>
</dbReference>
<evidence type="ECO:0000256" key="3">
    <source>
        <dbReference type="ARBA" id="ARBA00022801"/>
    </source>
</evidence>
<comment type="caution">
    <text evidence="5">The sequence shown here is derived from an EMBL/GenBank/DDBJ whole genome shotgun (WGS) entry which is preliminary data.</text>
</comment>
<dbReference type="InterPro" id="IPR029062">
    <property type="entry name" value="Class_I_gatase-like"/>
</dbReference>
<keyword evidence="5" id="KW-0315">Glutamine amidotransferase</keyword>
<dbReference type="InterPro" id="IPR005320">
    <property type="entry name" value="Peptidase_S51"/>
</dbReference>
<evidence type="ECO:0000256" key="1">
    <source>
        <dbReference type="ARBA" id="ARBA00006534"/>
    </source>
</evidence>
<keyword evidence="4" id="KW-0720">Serine protease</keyword>
<keyword evidence="3" id="KW-0378">Hydrolase</keyword>
<evidence type="ECO:0000256" key="2">
    <source>
        <dbReference type="ARBA" id="ARBA00022670"/>
    </source>
</evidence>
<dbReference type="AlphaFoldDB" id="A0A9D1LI34"/>
<name>A0A9D1LI34_9FIRM</name>
<accession>A0A9D1LI34</accession>
<dbReference type="Gene3D" id="3.40.50.880">
    <property type="match status" value="1"/>
</dbReference>
<evidence type="ECO:0000313" key="6">
    <source>
        <dbReference type="Proteomes" id="UP000824074"/>
    </source>
</evidence>
<protein>
    <submittedName>
        <fullName evidence="5">Type 1 glutamine amidotransferase-like domain-containing protein</fullName>
    </submittedName>
</protein>
<sequence>MRIVLIGGGDIGRNNTKYETKEMDEEIVRLTNKEKPNFLFIGLASSFADSYYKVIKDIYKNLGCETGKISNKTLTHMEVVEKKINDADIIYIGGGNTIKLVNILKETGMDEMIRKAGERSCVLAGISAGAITYSKYGLSDVEIMEGVSNNYVKVDGLGFINYMFAPHFSSDPKKREDLEKVLKENNHVKALCVDNCCAVEFNDDGMKIIKSNKDACAFKAYYDNDLKLEELK</sequence>
<organism evidence="5 6">
    <name type="scientific">Candidatus Aphodocola excrementigallinarum</name>
    <dbReference type="NCBI Taxonomy" id="2840670"/>
    <lineage>
        <taxon>Bacteria</taxon>
        <taxon>Bacillati</taxon>
        <taxon>Bacillota</taxon>
        <taxon>Bacilli</taxon>
        <taxon>Candidatus Aphodocola</taxon>
    </lineage>
</organism>
<dbReference type="PANTHER" id="PTHR20842:SF0">
    <property type="entry name" value="ALPHA-ASPARTYL DIPEPTIDASE"/>
    <property type="match status" value="1"/>
</dbReference>
<gene>
    <name evidence="5" type="ORF">IAB68_03660</name>
</gene>
<reference evidence="5" key="2">
    <citation type="journal article" date="2021" name="PeerJ">
        <title>Extensive microbial diversity within the chicken gut microbiome revealed by metagenomics and culture.</title>
        <authorList>
            <person name="Gilroy R."/>
            <person name="Ravi A."/>
            <person name="Getino M."/>
            <person name="Pursley I."/>
            <person name="Horton D.L."/>
            <person name="Alikhan N.F."/>
            <person name="Baker D."/>
            <person name="Gharbi K."/>
            <person name="Hall N."/>
            <person name="Watson M."/>
            <person name="Adriaenssens E.M."/>
            <person name="Foster-Nyarko E."/>
            <person name="Jarju S."/>
            <person name="Secka A."/>
            <person name="Antonio M."/>
            <person name="Oren A."/>
            <person name="Chaudhuri R.R."/>
            <person name="La Ragione R."/>
            <person name="Hildebrand F."/>
            <person name="Pallen M.J."/>
        </authorList>
    </citation>
    <scope>NUCLEOTIDE SEQUENCE</scope>
    <source>
        <strain evidence="5">CHK193-30670</strain>
    </source>
</reference>
<dbReference type="PANTHER" id="PTHR20842">
    <property type="entry name" value="PROTEASE S51 ALPHA-ASPARTYL DIPEPTIDASE"/>
    <property type="match status" value="1"/>
</dbReference>
<reference evidence="5" key="1">
    <citation type="submission" date="2020-10" db="EMBL/GenBank/DDBJ databases">
        <authorList>
            <person name="Gilroy R."/>
        </authorList>
    </citation>
    <scope>NUCLEOTIDE SEQUENCE</scope>
    <source>
        <strain evidence="5">CHK193-30670</strain>
    </source>
</reference>
<dbReference type="Proteomes" id="UP000824074">
    <property type="component" value="Unassembled WGS sequence"/>
</dbReference>
<dbReference type="CDD" id="cd03129">
    <property type="entry name" value="GAT1_Peptidase_E_like"/>
    <property type="match status" value="1"/>
</dbReference>
<evidence type="ECO:0000313" key="5">
    <source>
        <dbReference type="EMBL" id="HIU40375.1"/>
    </source>
</evidence>
<proteinExistence type="inferred from homology"/>
<keyword evidence="2" id="KW-0645">Protease</keyword>
<dbReference type="GO" id="GO:0006508">
    <property type="term" value="P:proteolysis"/>
    <property type="evidence" value="ECO:0007669"/>
    <property type="project" value="UniProtKB-KW"/>
</dbReference>
<comment type="similarity">
    <text evidence="1">Belongs to the peptidase S51 family.</text>
</comment>
<dbReference type="SUPFAM" id="SSF52317">
    <property type="entry name" value="Class I glutamine amidotransferase-like"/>
    <property type="match status" value="1"/>
</dbReference>
<dbReference type="EMBL" id="DVMT01000036">
    <property type="protein sequence ID" value="HIU40375.1"/>
    <property type="molecule type" value="Genomic_DNA"/>
</dbReference>